<feature type="domain" description="Guanylate cyclase" evidence="2">
    <location>
        <begin position="117"/>
        <end position="227"/>
    </location>
</feature>
<dbReference type="EMBL" id="AUWU02000003">
    <property type="protein sequence ID" value="KAH0574646.1"/>
    <property type="molecule type" value="Genomic_DNA"/>
</dbReference>
<protein>
    <submittedName>
        <fullName evidence="3">Cyclase homology and transmembrane domain-containing protein</fullName>
    </submittedName>
    <submittedName>
        <fullName evidence="4">Guanylate cyclase / Adenylate cyclase</fullName>
    </submittedName>
</protein>
<reference evidence="4" key="2">
    <citation type="submission" date="2020-12" db="EMBL/GenBank/DDBJ databases">
        <title>New Spironucleus salmonicida genome in near-complete chromosomes.</title>
        <authorList>
            <person name="Xu F."/>
            <person name="Kurt Z."/>
            <person name="Jimenez-Gonzalez A."/>
            <person name="Astvaldsson A."/>
            <person name="Andersson J.O."/>
            <person name="Svard S.G."/>
        </authorList>
    </citation>
    <scope>NUCLEOTIDE SEQUENCE</scope>
    <source>
        <strain evidence="4">ATCC 50377</strain>
    </source>
</reference>
<evidence type="ECO:0000313" key="3">
    <source>
        <dbReference type="EMBL" id="EST42245.1"/>
    </source>
</evidence>
<dbReference type="InterPro" id="IPR001054">
    <property type="entry name" value="A/G_cyclase"/>
</dbReference>
<dbReference type="EMBL" id="KI546166">
    <property type="protein sequence ID" value="EST42245.1"/>
    <property type="molecule type" value="Genomic_DNA"/>
</dbReference>
<dbReference type="Pfam" id="PF00211">
    <property type="entry name" value="Guanylate_cyc"/>
    <property type="match status" value="1"/>
</dbReference>
<keyword evidence="5" id="KW-1185">Reference proteome</keyword>
<gene>
    <name evidence="3" type="ORF">SS50377_18547</name>
    <name evidence="4" type="ORF">SS50377_22261</name>
</gene>
<keyword evidence="1" id="KW-0472">Membrane</keyword>
<sequence length="332" mass="37901">MNLDIPNLRDILITKAIGITMVLIQVLLYANVNVDLVIMLLLTSSLVFVFTLDYFISSLFSNNVQEINIKMNFRSFQHLVLYEKQGQINNLRNIQKQYLPNISLKTPFPHPINKEVSILILDLVGFTQFASDSTLSTTSTIISQFYDQISRFSLVFNGNIISYLGDGALILFETCIQAKNFVFQLSLQLHNDMKLSAGLHRGNVMIGAFSQSFNVIGDAVNLTSRVEQSTRLLKCNFLCTKESAISMSQFTRIAGEVHLKGKGAIQLFHVCDENIIKLTNQILKYEELQLYEDAYNFCIEALKIYHDDQIFIQKSKLLLKRIQIFQFDLKLT</sequence>
<feature type="transmembrane region" description="Helical" evidence="1">
    <location>
        <begin position="36"/>
        <end position="56"/>
    </location>
</feature>
<keyword evidence="1" id="KW-1133">Transmembrane helix</keyword>
<dbReference type="CDD" id="cd07302">
    <property type="entry name" value="CHD"/>
    <property type="match status" value="1"/>
</dbReference>
<dbReference type="AlphaFoldDB" id="V6LCN9"/>
<keyword evidence="1 3" id="KW-0812">Transmembrane</keyword>
<accession>V6LCN9</accession>
<dbReference type="Proteomes" id="UP000018208">
    <property type="component" value="Unassembled WGS sequence"/>
</dbReference>
<organism evidence="3">
    <name type="scientific">Spironucleus salmonicida</name>
    <dbReference type="NCBI Taxonomy" id="348837"/>
    <lineage>
        <taxon>Eukaryota</taxon>
        <taxon>Metamonada</taxon>
        <taxon>Diplomonadida</taxon>
        <taxon>Hexamitidae</taxon>
        <taxon>Hexamitinae</taxon>
        <taxon>Spironucleus</taxon>
    </lineage>
</organism>
<reference evidence="3 4" key="1">
    <citation type="journal article" date="2014" name="PLoS Genet.">
        <title>The Genome of Spironucleus salmonicida Highlights a Fish Pathogen Adapted to Fluctuating Environments.</title>
        <authorList>
            <person name="Xu F."/>
            <person name="Jerlstrom-Hultqvist J."/>
            <person name="Einarsson E."/>
            <person name="Astvaldsson A."/>
            <person name="Svard S.G."/>
            <person name="Andersson J.O."/>
        </authorList>
    </citation>
    <scope>NUCLEOTIDE SEQUENCE</scope>
    <source>
        <strain evidence="4">ATCC 50377</strain>
    </source>
</reference>
<dbReference type="InterPro" id="IPR029787">
    <property type="entry name" value="Nucleotide_cyclase"/>
</dbReference>
<dbReference type="GO" id="GO:0009190">
    <property type="term" value="P:cyclic nucleotide biosynthetic process"/>
    <property type="evidence" value="ECO:0007669"/>
    <property type="project" value="InterPro"/>
</dbReference>
<dbReference type="PROSITE" id="PS50125">
    <property type="entry name" value="GUANYLATE_CYCLASE_2"/>
    <property type="match status" value="1"/>
</dbReference>
<name>V6LCN9_9EUKA</name>
<dbReference type="SUPFAM" id="SSF55073">
    <property type="entry name" value="Nucleotide cyclase"/>
    <property type="match status" value="1"/>
</dbReference>
<proteinExistence type="predicted"/>
<dbReference type="VEuPathDB" id="GiardiaDB:SS50377_22261"/>
<dbReference type="SMART" id="SM00044">
    <property type="entry name" value="CYCc"/>
    <property type="match status" value="1"/>
</dbReference>
<evidence type="ECO:0000313" key="4">
    <source>
        <dbReference type="EMBL" id="KAH0574646.1"/>
    </source>
</evidence>
<feature type="transmembrane region" description="Helical" evidence="1">
    <location>
        <begin position="12"/>
        <end position="30"/>
    </location>
</feature>
<dbReference type="OrthoDB" id="60033at2759"/>
<evidence type="ECO:0000259" key="2">
    <source>
        <dbReference type="PROSITE" id="PS50125"/>
    </source>
</evidence>
<dbReference type="Gene3D" id="3.30.70.1230">
    <property type="entry name" value="Nucleotide cyclase"/>
    <property type="match status" value="1"/>
</dbReference>
<dbReference type="GO" id="GO:0035556">
    <property type="term" value="P:intracellular signal transduction"/>
    <property type="evidence" value="ECO:0007669"/>
    <property type="project" value="InterPro"/>
</dbReference>
<evidence type="ECO:0000256" key="1">
    <source>
        <dbReference type="SAM" id="Phobius"/>
    </source>
</evidence>
<evidence type="ECO:0000313" key="5">
    <source>
        <dbReference type="Proteomes" id="UP000018208"/>
    </source>
</evidence>